<keyword evidence="5 6" id="KW-0472">Membrane</keyword>
<feature type="transmembrane region" description="Helical" evidence="6">
    <location>
        <begin position="138"/>
        <end position="159"/>
    </location>
</feature>
<comment type="subcellular location">
    <subcellularLocation>
        <location evidence="1">Cell membrane</location>
        <topology evidence="1">Multi-pass membrane protein</topology>
    </subcellularLocation>
</comment>
<evidence type="ECO:0000259" key="7">
    <source>
        <dbReference type="Pfam" id="PF01895"/>
    </source>
</evidence>
<dbReference type="PANTHER" id="PTHR10010">
    <property type="entry name" value="SOLUTE CARRIER FAMILY 34 SODIUM PHOSPHATE , MEMBER 2-RELATED"/>
    <property type="match status" value="1"/>
</dbReference>
<protein>
    <submittedName>
        <fullName evidence="8">Na/Pi cotransporter family protein</fullName>
    </submittedName>
</protein>
<feature type="domain" description="PhoU" evidence="7">
    <location>
        <begin position="348"/>
        <end position="427"/>
    </location>
</feature>
<keyword evidence="9" id="KW-1185">Reference proteome</keyword>
<proteinExistence type="predicted"/>
<dbReference type="SUPFAM" id="SSF109755">
    <property type="entry name" value="PhoU-like"/>
    <property type="match status" value="1"/>
</dbReference>
<gene>
    <name evidence="8" type="ORF">HT585_15500</name>
</gene>
<feature type="transmembrane region" description="Helical" evidence="6">
    <location>
        <begin position="179"/>
        <end position="203"/>
    </location>
</feature>
<dbReference type="InterPro" id="IPR003841">
    <property type="entry name" value="Na/Pi_transpt"/>
</dbReference>
<keyword evidence="4 6" id="KW-1133">Transmembrane helix</keyword>
<feature type="transmembrane region" description="Helical" evidence="6">
    <location>
        <begin position="248"/>
        <end position="267"/>
    </location>
</feature>
<evidence type="ECO:0000256" key="3">
    <source>
        <dbReference type="ARBA" id="ARBA00022692"/>
    </source>
</evidence>
<dbReference type="GO" id="GO:0044341">
    <property type="term" value="P:sodium-dependent phosphate transport"/>
    <property type="evidence" value="ECO:0007669"/>
    <property type="project" value="InterPro"/>
</dbReference>
<dbReference type="InterPro" id="IPR026022">
    <property type="entry name" value="PhoU_dom"/>
</dbReference>
<dbReference type="Pfam" id="PF02690">
    <property type="entry name" value="Na_Pi_cotrans"/>
    <property type="match status" value="2"/>
</dbReference>
<evidence type="ECO:0000256" key="2">
    <source>
        <dbReference type="ARBA" id="ARBA00022475"/>
    </source>
</evidence>
<sequence length="561" mass="58801">MNSGTFVIVELLGGVALLLWGVRMVRTGVMRGWGDRLQRFVEQRLSNRLTAFGGGIAATAVLGSATAMALIIAGLAGAGAIGAATGLAVLLGADVGSALVSGLFASGSSLATTMAPIFLFAGYLTFGASSEFRPRNAGRIMMGLGLMLLALKVIVSATAPLREATLFHDVLAAIANEPVLGFLVGAILAWFCHSTLAVILLIASLMTNGSLEVAGAVPLILGVNFGGGLPAVSATLDQPSVARKLPVANLLCRGLLAVALLPLSWQIVDLAGHLPIDPLHVAVGLHAAFNLLVAAVFLPIAPLVVRVVDRLIPNAAAADDPLATPRYLDSVSLATPAIALSNATMETIRMSELLERMFLTSLTALSSSRLEALKEVNAIDLKLGTYMGSVHAYLGRLAQGELSAVDTRRAFEIMLFASNLEHAGDVIKLNLADRIRAKIRQDIQLAPSQREAIDRLCEEVASSLRLVPAALSSRDVGAAARLASQKDRFRALEERAINGHLGREGMEKGVSLSSNALFIDLVGDLHRINSHIAAAAYPLIQAAGLLNETRLRTSALSERLA</sequence>
<dbReference type="GO" id="GO:0005436">
    <property type="term" value="F:sodium:phosphate symporter activity"/>
    <property type="evidence" value="ECO:0007669"/>
    <property type="project" value="InterPro"/>
</dbReference>
<organism evidence="8 9">
    <name type="scientific">Ensifer oleiphilus</name>
    <dbReference type="NCBI Taxonomy" id="2742698"/>
    <lineage>
        <taxon>Bacteria</taxon>
        <taxon>Pseudomonadati</taxon>
        <taxon>Pseudomonadota</taxon>
        <taxon>Alphaproteobacteria</taxon>
        <taxon>Hyphomicrobiales</taxon>
        <taxon>Rhizobiaceae</taxon>
        <taxon>Sinorhizobium/Ensifer group</taxon>
        <taxon>Ensifer</taxon>
    </lineage>
</organism>
<dbReference type="EMBL" id="JABWDU010000003">
    <property type="protein sequence ID" value="NVD40273.1"/>
    <property type="molecule type" value="Genomic_DNA"/>
</dbReference>
<evidence type="ECO:0000256" key="5">
    <source>
        <dbReference type="ARBA" id="ARBA00023136"/>
    </source>
</evidence>
<dbReference type="InterPro" id="IPR038078">
    <property type="entry name" value="PhoU-like_sf"/>
</dbReference>
<keyword evidence="3 6" id="KW-0812">Transmembrane</keyword>
<feature type="transmembrane region" description="Helical" evidence="6">
    <location>
        <begin position="6"/>
        <end position="25"/>
    </location>
</feature>
<dbReference type="GO" id="GO:0005886">
    <property type="term" value="C:plasma membrane"/>
    <property type="evidence" value="ECO:0007669"/>
    <property type="project" value="UniProtKB-SubCell"/>
</dbReference>
<evidence type="ECO:0000313" key="9">
    <source>
        <dbReference type="Proteomes" id="UP000520198"/>
    </source>
</evidence>
<dbReference type="Pfam" id="PF01895">
    <property type="entry name" value="PhoU"/>
    <property type="match status" value="1"/>
</dbReference>
<keyword evidence="2" id="KW-1003">Cell membrane</keyword>
<dbReference type="PANTHER" id="PTHR10010:SF46">
    <property type="entry name" value="SODIUM-DEPENDENT PHOSPHATE TRANSPORT PROTEIN 2B"/>
    <property type="match status" value="1"/>
</dbReference>
<dbReference type="Proteomes" id="UP000520198">
    <property type="component" value="Unassembled WGS sequence"/>
</dbReference>
<feature type="transmembrane region" description="Helical" evidence="6">
    <location>
        <begin position="103"/>
        <end position="126"/>
    </location>
</feature>
<name>A0A7Y6Q725_9HYPH</name>
<feature type="transmembrane region" description="Helical" evidence="6">
    <location>
        <begin position="215"/>
        <end position="236"/>
    </location>
</feature>
<dbReference type="Gene3D" id="1.20.58.220">
    <property type="entry name" value="Phosphate transport system protein phou homolog 2, domain 2"/>
    <property type="match status" value="1"/>
</dbReference>
<accession>A0A7Y6Q725</accession>
<feature type="transmembrane region" description="Helical" evidence="6">
    <location>
        <begin position="69"/>
        <end position="91"/>
    </location>
</feature>
<dbReference type="RefSeq" id="WP_176353772.1">
    <property type="nucleotide sequence ID" value="NZ_JABWDU010000003.1"/>
</dbReference>
<evidence type="ECO:0000256" key="1">
    <source>
        <dbReference type="ARBA" id="ARBA00004651"/>
    </source>
</evidence>
<reference evidence="8 9" key="1">
    <citation type="submission" date="2020-06" db="EMBL/GenBank/DDBJ databases">
        <authorList>
            <person name="Grouzdev D.S."/>
        </authorList>
    </citation>
    <scope>NUCLEOTIDE SEQUENCE [LARGE SCALE GENOMIC DNA]</scope>
    <source>
        <strain evidence="8 9">HO-A22</strain>
    </source>
</reference>
<evidence type="ECO:0000256" key="4">
    <source>
        <dbReference type="ARBA" id="ARBA00022989"/>
    </source>
</evidence>
<comment type="caution">
    <text evidence="8">The sequence shown here is derived from an EMBL/GenBank/DDBJ whole genome shotgun (WGS) entry which is preliminary data.</text>
</comment>
<evidence type="ECO:0000313" key="8">
    <source>
        <dbReference type="EMBL" id="NVD40273.1"/>
    </source>
</evidence>
<feature type="transmembrane region" description="Helical" evidence="6">
    <location>
        <begin position="45"/>
        <end position="63"/>
    </location>
</feature>
<evidence type="ECO:0000256" key="6">
    <source>
        <dbReference type="SAM" id="Phobius"/>
    </source>
</evidence>
<dbReference type="NCBIfam" id="NF037997">
    <property type="entry name" value="Na_Pi_symport"/>
    <property type="match status" value="1"/>
</dbReference>
<feature type="transmembrane region" description="Helical" evidence="6">
    <location>
        <begin position="279"/>
        <end position="305"/>
    </location>
</feature>
<dbReference type="AlphaFoldDB" id="A0A7Y6Q725"/>